<dbReference type="EMBL" id="JAXOVC010000006">
    <property type="protein sequence ID" value="KAK4500253.1"/>
    <property type="molecule type" value="Genomic_DNA"/>
</dbReference>
<dbReference type="Pfam" id="PF13520">
    <property type="entry name" value="AA_permease_2"/>
    <property type="match status" value="1"/>
</dbReference>
<gene>
    <name evidence="8" type="ORF">PRZ48_008442</name>
</gene>
<reference evidence="8 9" key="1">
    <citation type="journal article" date="2023" name="G3 (Bethesda)">
        <title>A chromosome-level genome assembly of Zasmidium syzygii isolated from banana leaves.</title>
        <authorList>
            <person name="van Westerhoven A.C."/>
            <person name="Mehrabi R."/>
            <person name="Talebi R."/>
            <person name="Steentjes M.B.F."/>
            <person name="Corcolon B."/>
            <person name="Chong P.A."/>
            <person name="Kema G.H.J."/>
            <person name="Seidl M.F."/>
        </authorList>
    </citation>
    <scope>NUCLEOTIDE SEQUENCE [LARGE SCALE GENOMIC DNA]</scope>
    <source>
        <strain evidence="8 9">P124</strain>
    </source>
</reference>
<dbReference type="Gene3D" id="1.20.1740.10">
    <property type="entry name" value="Amino acid/polyamine transporter I"/>
    <property type="match status" value="1"/>
</dbReference>
<evidence type="ECO:0000313" key="8">
    <source>
        <dbReference type="EMBL" id="KAK4500253.1"/>
    </source>
</evidence>
<comment type="caution">
    <text evidence="8">The sequence shown here is derived from an EMBL/GenBank/DDBJ whole genome shotgun (WGS) entry which is preliminary data.</text>
</comment>
<feature type="transmembrane region" description="Helical" evidence="7">
    <location>
        <begin position="23"/>
        <end position="48"/>
    </location>
</feature>
<proteinExistence type="predicted"/>
<feature type="transmembrane region" description="Helical" evidence="7">
    <location>
        <begin position="68"/>
        <end position="89"/>
    </location>
</feature>
<evidence type="ECO:0000256" key="7">
    <source>
        <dbReference type="SAM" id="Phobius"/>
    </source>
</evidence>
<dbReference type="PANTHER" id="PTHR45649:SF9">
    <property type="entry name" value="AMINO-ACID PERMEASE 2"/>
    <property type="match status" value="1"/>
</dbReference>
<evidence type="ECO:0000313" key="9">
    <source>
        <dbReference type="Proteomes" id="UP001305779"/>
    </source>
</evidence>
<keyword evidence="9" id="KW-1185">Reference proteome</keyword>
<organism evidence="8 9">
    <name type="scientific">Zasmidium cellare</name>
    <name type="common">Wine cellar mold</name>
    <name type="synonym">Racodium cellare</name>
    <dbReference type="NCBI Taxonomy" id="395010"/>
    <lineage>
        <taxon>Eukaryota</taxon>
        <taxon>Fungi</taxon>
        <taxon>Dikarya</taxon>
        <taxon>Ascomycota</taxon>
        <taxon>Pezizomycotina</taxon>
        <taxon>Dothideomycetes</taxon>
        <taxon>Dothideomycetidae</taxon>
        <taxon>Mycosphaerellales</taxon>
        <taxon>Mycosphaerellaceae</taxon>
        <taxon>Zasmidium</taxon>
    </lineage>
</organism>
<evidence type="ECO:0000256" key="3">
    <source>
        <dbReference type="ARBA" id="ARBA00022692"/>
    </source>
</evidence>
<name>A0ABR0EGC1_ZASCE</name>
<protein>
    <recommendedName>
        <fullName evidence="10">Amino acid transporter</fullName>
    </recommendedName>
</protein>
<sequence length="297" mass="32761">MSGYDATAHIAEEIKQPEIKTPWAISLGMLFTYIAGWLYNIVLCFVMGNISAPNSIIHSPIEQLVAQIFYNVLGKSGSVFYTICALIILKFGNFAAMQSLTRTIFALSRDKLVPFSDTWTTISPSTGIPIYAVWLSALWAVGINLIGLGSHPAIAGVFNTTAIALDWSFCIPIFCKILFGKFEPGPWPLGRFSTALNVYACAWTMFVSFIFLMPTTLPVRAETMNYAVVYIVAILLFATLYWVVRGKEHYTGPRIEVSKDTINDEANESRPGQSKPPRGARQVDAEPTETRPLLGGT</sequence>
<evidence type="ECO:0000256" key="5">
    <source>
        <dbReference type="ARBA" id="ARBA00023136"/>
    </source>
</evidence>
<keyword evidence="4 7" id="KW-1133">Transmembrane helix</keyword>
<feature type="transmembrane region" description="Helical" evidence="7">
    <location>
        <begin position="128"/>
        <end position="147"/>
    </location>
</feature>
<evidence type="ECO:0000256" key="4">
    <source>
        <dbReference type="ARBA" id="ARBA00022989"/>
    </source>
</evidence>
<keyword evidence="5 7" id="KW-0472">Membrane</keyword>
<dbReference type="Proteomes" id="UP001305779">
    <property type="component" value="Unassembled WGS sequence"/>
</dbReference>
<keyword evidence="3 7" id="KW-0812">Transmembrane</keyword>
<evidence type="ECO:0000256" key="1">
    <source>
        <dbReference type="ARBA" id="ARBA00004141"/>
    </source>
</evidence>
<feature type="transmembrane region" description="Helical" evidence="7">
    <location>
        <begin position="196"/>
        <end position="217"/>
    </location>
</feature>
<accession>A0ABR0EGC1</accession>
<evidence type="ECO:0000256" key="2">
    <source>
        <dbReference type="ARBA" id="ARBA00022448"/>
    </source>
</evidence>
<keyword evidence="2" id="KW-0813">Transport</keyword>
<dbReference type="PANTHER" id="PTHR45649">
    <property type="entry name" value="AMINO-ACID PERMEASE BAT1"/>
    <property type="match status" value="1"/>
</dbReference>
<comment type="subcellular location">
    <subcellularLocation>
        <location evidence="1">Membrane</location>
        <topology evidence="1">Multi-pass membrane protein</topology>
    </subcellularLocation>
</comment>
<evidence type="ECO:0008006" key="10">
    <source>
        <dbReference type="Google" id="ProtNLM"/>
    </source>
</evidence>
<feature type="transmembrane region" description="Helical" evidence="7">
    <location>
        <begin position="223"/>
        <end position="244"/>
    </location>
</feature>
<evidence type="ECO:0000256" key="6">
    <source>
        <dbReference type="SAM" id="MobiDB-lite"/>
    </source>
</evidence>
<feature type="region of interest" description="Disordered" evidence="6">
    <location>
        <begin position="258"/>
        <end position="297"/>
    </location>
</feature>
<feature type="transmembrane region" description="Helical" evidence="7">
    <location>
        <begin position="153"/>
        <end position="175"/>
    </location>
</feature>
<dbReference type="InterPro" id="IPR002293">
    <property type="entry name" value="AA/rel_permease1"/>
</dbReference>